<feature type="signal peptide" evidence="1">
    <location>
        <begin position="1"/>
        <end position="24"/>
    </location>
</feature>
<sequence>MQNLTRLSGRLLLLAAVMLAHIQAAVGQSTTTKSLRTQINNTLPTNTARSITAEKLRAVFLSSANAIDSIYTTISQANTIGEYDASTGIATISATDSTITPDSVANFADGKYFDVVKAGNRAITGVAVDMQVGGKIIARGGRWGYIPPSDLALAKTAYLENKLPYKNLANPALFTNDGFINGATGAYGANTAYGYTGFIEVTPGLAYTGKGASANGMRHVAFYNAARAFVAGGYSANTTTFTVPAGVKYVIATYYTQDKATFQFEQSDTPTSFVGYGTAILANTLVNPALVTTTATSRFITDAERVAWNKKLDQAQIVLDTLPTSKNLFNPSNIVTGTNNVVQTSTGSFLTLAGWIRTGPIKCKANTTYTISGLISRNSKAVRYEDANGVFISFTPPPGTVTGTTMTFTTPAGAARMIINLQRDTETIVLSAVQVEESATATSFTAYTELVTLKTLLGRALTKNDVGLSNVNNTADVSKPVSTAQLAAINTKVDTSAVAWTLTGKSKNLADPAAYTDGGYMENTGAVVTNAGYGYTGFIEVTPGLTYSGFDGTNGMRKTCFFDASKAQVSGGSSANVTSFTVPAGVKYVRVSYYIGGKSTFQFEQAPAPTFFASYAPGTKALAAVFGAPVTQNAVNAKRTITLADCERILLVGDSYSVGYNALPGKNYISTLSMFSDWNLDNYSKSGDATDMILARLLANSAQYKGVVPTRLKGGGYAVIISFTNDVGKSVINSTDQLNTYLANIRLLAEALKGLGYKPVVATEYHASTGTNGTGLVQAALSQLCEENGYIFMDIYEKTRYLKGASNFASYWEGSHPGMRTNAVFWANMLPYVNALPRPKWGIKIYRKRDFVSVSSVADLMYTGATERAKKFKEILVTGQAMTPATYNKYDDQANWAPTSNVVSVSEYYDLMNGNAIAMGDYSLMEVTVNSTPEKISRLDIKVGAVDAVYIKNHITQTWAPLTVTGGVVSLTDFASQLNFDKASLLIVKAGGWNMSAPQIDFYGVEGKSYYQKPAPRELRTAELVATRNFNAGTTGWTVTGTISPAVPEDSGSMPTGVTQVATISTGNSVSQTVTFAAATYKRRAQLKVIARRNPPRYDSANEFPVNSPITLDSYDFANVRAIVTKGTNTISMKQVVGMHWTEAVFEFDVAAGDTSYTIGIQKDDQDFELADLSLKIE</sequence>
<gene>
    <name evidence="2" type="ORF">ABV298_00770</name>
</gene>
<dbReference type="EMBL" id="CP159289">
    <property type="protein sequence ID" value="XCH24995.1"/>
    <property type="molecule type" value="Genomic_DNA"/>
</dbReference>
<protein>
    <submittedName>
        <fullName evidence="2">SGNH/GDSL hydrolase family protein</fullName>
    </submittedName>
</protein>
<dbReference type="InterPro" id="IPR036514">
    <property type="entry name" value="SGNH_hydro_sf"/>
</dbReference>
<dbReference type="CDD" id="cd00229">
    <property type="entry name" value="SGNH_hydrolase"/>
    <property type="match status" value="1"/>
</dbReference>
<dbReference type="AlphaFoldDB" id="A0AAU8FM15"/>
<keyword evidence="1" id="KW-0732">Signal</keyword>
<organism evidence="2">
    <name type="scientific">Dyadobacter sp. 676</name>
    <dbReference type="NCBI Taxonomy" id="3088362"/>
    <lineage>
        <taxon>Bacteria</taxon>
        <taxon>Pseudomonadati</taxon>
        <taxon>Bacteroidota</taxon>
        <taxon>Cytophagia</taxon>
        <taxon>Cytophagales</taxon>
        <taxon>Spirosomataceae</taxon>
        <taxon>Dyadobacter</taxon>
    </lineage>
</organism>
<name>A0AAU8FM15_9BACT</name>
<evidence type="ECO:0000256" key="1">
    <source>
        <dbReference type="SAM" id="SignalP"/>
    </source>
</evidence>
<accession>A0AAU8FM15</accession>
<dbReference type="GO" id="GO:0016788">
    <property type="term" value="F:hydrolase activity, acting on ester bonds"/>
    <property type="evidence" value="ECO:0007669"/>
    <property type="project" value="UniProtKB-ARBA"/>
</dbReference>
<dbReference type="RefSeq" id="WP_353720302.1">
    <property type="nucleotide sequence ID" value="NZ_CP159289.1"/>
</dbReference>
<evidence type="ECO:0000313" key="2">
    <source>
        <dbReference type="EMBL" id="XCH24995.1"/>
    </source>
</evidence>
<reference evidence="2" key="1">
    <citation type="submission" date="2024-06" db="EMBL/GenBank/DDBJ databases">
        <title>Sequencing and assembly of the genome of Dyadobacter sp. strain 676, a symbiont of Cyamopsis tetragonoloba.</title>
        <authorList>
            <person name="Guro P."/>
            <person name="Sazanova A."/>
            <person name="Kuznetsova I."/>
            <person name="Belimov A."/>
            <person name="Safronova V."/>
        </authorList>
    </citation>
    <scope>NUCLEOTIDE SEQUENCE</scope>
    <source>
        <strain evidence="2">676</strain>
    </source>
</reference>
<proteinExistence type="predicted"/>
<dbReference type="SUPFAM" id="SSF52266">
    <property type="entry name" value="SGNH hydrolase"/>
    <property type="match status" value="1"/>
</dbReference>
<feature type="chain" id="PRO_5043773089" evidence="1">
    <location>
        <begin position="25"/>
        <end position="1178"/>
    </location>
</feature>
<keyword evidence="2" id="KW-0378">Hydrolase</keyword>
<dbReference type="Gene3D" id="3.40.50.1110">
    <property type="entry name" value="SGNH hydrolase"/>
    <property type="match status" value="1"/>
</dbReference>